<sequence length="84" mass="8818">MAMGDKPNPEFGRVGVYIDGFNLYYGLRELGRRRGRRAAVAVAGGGGGAGRGALSPAAALELRRAPIFGPAGRPEPSHRLAWAE</sequence>
<comment type="caution">
    <text evidence="1">The sequence shown here is derived from an EMBL/GenBank/DDBJ whole genome shotgun (WGS) entry which is preliminary data.</text>
</comment>
<reference evidence="1" key="2">
    <citation type="submission" date="2020-09" db="EMBL/GenBank/DDBJ databases">
        <authorList>
            <person name="Sun Q."/>
            <person name="Zhou Y."/>
        </authorList>
    </citation>
    <scope>NUCLEOTIDE SEQUENCE</scope>
    <source>
        <strain evidence="1">CGMCC 4.7368</strain>
    </source>
</reference>
<gene>
    <name evidence="1" type="ORF">GCM10012289_49070</name>
</gene>
<accession>A0A917Z4E8</accession>
<evidence type="ECO:0000313" key="1">
    <source>
        <dbReference type="EMBL" id="GGO75022.1"/>
    </source>
</evidence>
<protein>
    <recommendedName>
        <fullName evidence="3">NYN domain-containing protein</fullName>
    </recommendedName>
</protein>
<reference evidence="1" key="1">
    <citation type="journal article" date="2014" name="Int. J. Syst. Evol. Microbiol.">
        <title>Complete genome sequence of Corynebacterium casei LMG S-19264T (=DSM 44701T), isolated from a smear-ripened cheese.</title>
        <authorList>
            <consortium name="US DOE Joint Genome Institute (JGI-PGF)"/>
            <person name="Walter F."/>
            <person name="Albersmeier A."/>
            <person name="Kalinowski J."/>
            <person name="Ruckert C."/>
        </authorList>
    </citation>
    <scope>NUCLEOTIDE SEQUENCE</scope>
    <source>
        <strain evidence="1">CGMCC 4.7368</strain>
    </source>
</reference>
<dbReference type="AlphaFoldDB" id="A0A917Z4E8"/>
<dbReference type="EMBL" id="BMNH01000016">
    <property type="protein sequence ID" value="GGO75022.1"/>
    <property type="molecule type" value="Genomic_DNA"/>
</dbReference>
<name>A0A917Z4E8_9ACTN</name>
<evidence type="ECO:0008006" key="3">
    <source>
        <dbReference type="Google" id="ProtNLM"/>
    </source>
</evidence>
<organism evidence="1 2">
    <name type="scientific">Nonomuraea cavernae</name>
    <dbReference type="NCBI Taxonomy" id="2045107"/>
    <lineage>
        <taxon>Bacteria</taxon>
        <taxon>Bacillati</taxon>
        <taxon>Actinomycetota</taxon>
        <taxon>Actinomycetes</taxon>
        <taxon>Streptosporangiales</taxon>
        <taxon>Streptosporangiaceae</taxon>
        <taxon>Nonomuraea</taxon>
    </lineage>
</organism>
<proteinExistence type="predicted"/>
<evidence type="ECO:0000313" key="2">
    <source>
        <dbReference type="Proteomes" id="UP000646523"/>
    </source>
</evidence>
<keyword evidence="2" id="KW-1185">Reference proteome</keyword>
<dbReference type="Proteomes" id="UP000646523">
    <property type="component" value="Unassembled WGS sequence"/>
</dbReference>